<dbReference type="InterPro" id="IPR046960">
    <property type="entry name" value="PPR_At4g14850-like_plant"/>
</dbReference>
<evidence type="ECO:0008006" key="5">
    <source>
        <dbReference type="Google" id="ProtNLM"/>
    </source>
</evidence>
<gene>
    <name evidence="3" type="ORF">H0E87_002801</name>
</gene>
<reference evidence="3" key="1">
    <citation type="journal article" date="2021" name="J. Hered.">
        <title>Genome Assembly of Salicaceae Populus deltoides (Eastern Cottonwood) I-69 Based on Nanopore Sequencing and Hi-C Technologies.</title>
        <authorList>
            <person name="Bai S."/>
            <person name="Wu H."/>
            <person name="Zhang J."/>
            <person name="Pan Z."/>
            <person name="Zhao W."/>
            <person name="Li Z."/>
            <person name="Tong C."/>
        </authorList>
    </citation>
    <scope>NUCLEOTIDE SEQUENCE</scope>
    <source>
        <tissue evidence="3">Leaf</tissue>
    </source>
</reference>
<dbReference type="AlphaFoldDB" id="A0A8T2ZWF9"/>
<dbReference type="InterPro" id="IPR002885">
    <property type="entry name" value="PPR_rpt"/>
</dbReference>
<dbReference type="Pfam" id="PF01535">
    <property type="entry name" value="PPR"/>
    <property type="match status" value="3"/>
</dbReference>
<dbReference type="PANTHER" id="PTHR47926:SF436">
    <property type="entry name" value="PENTATRICOPEPTIDE REPEAT-CONTAINING PROTEIN ELI1, CHLOROPLASTIC-LIKE ISOFORM X2"/>
    <property type="match status" value="1"/>
</dbReference>
<evidence type="ECO:0000256" key="2">
    <source>
        <dbReference type="PROSITE-ProRule" id="PRU00708"/>
    </source>
</evidence>
<dbReference type="Pfam" id="PF13812">
    <property type="entry name" value="PPR_3"/>
    <property type="match status" value="1"/>
</dbReference>
<feature type="repeat" description="PPR" evidence="2">
    <location>
        <begin position="73"/>
        <end position="107"/>
    </location>
</feature>
<feature type="repeat" description="PPR" evidence="2">
    <location>
        <begin position="9"/>
        <end position="43"/>
    </location>
</feature>
<dbReference type="NCBIfam" id="TIGR00756">
    <property type="entry name" value="PPR"/>
    <property type="match status" value="4"/>
</dbReference>
<dbReference type="PANTHER" id="PTHR47926">
    <property type="entry name" value="PENTATRICOPEPTIDE REPEAT-CONTAINING PROTEIN"/>
    <property type="match status" value="1"/>
</dbReference>
<comment type="caution">
    <text evidence="3">The sequence shown here is derived from an EMBL/GenBank/DDBJ whole genome shotgun (WGS) entry which is preliminary data.</text>
</comment>
<dbReference type="FunFam" id="1.25.40.10:FF:000158">
    <property type="entry name" value="pentatricopeptide repeat-containing protein At2g33680"/>
    <property type="match status" value="1"/>
</dbReference>
<evidence type="ECO:0000313" key="4">
    <source>
        <dbReference type="Proteomes" id="UP000807159"/>
    </source>
</evidence>
<feature type="repeat" description="PPR" evidence="2">
    <location>
        <begin position="143"/>
        <end position="177"/>
    </location>
</feature>
<name>A0A8T2ZWF9_POPDE</name>
<dbReference type="GO" id="GO:0009451">
    <property type="term" value="P:RNA modification"/>
    <property type="evidence" value="ECO:0007669"/>
    <property type="project" value="InterPro"/>
</dbReference>
<accession>A0A8T2ZWF9</accession>
<dbReference type="GO" id="GO:0003723">
    <property type="term" value="F:RNA binding"/>
    <property type="evidence" value="ECO:0007669"/>
    <property type="project" value="InterPro"/>
</dbReference>
<sequence>MFDRMSKRSLVTWNCLIDGYVKAGLLMEARELFDQMVGKNSVTWNTMILGYVSLGLMEDAKGFFDKMPWEMKDVITFNLMIDGYAREGRHKEILEIFKDMRVAKIEPSRFTMVSVLTTCSYLGALEQGEWMQAHIEKNGIDVDSVLGTALVEMFAKCRNIERALSVFKNMLRSNTLPHGITFLGLLSVCRHLGLVDEGKRFFQLMSEEYGLVPKVEHYDCMVDLLCRVDLLEEARDLIDSSQASQMKSSVPMWGSLLGASCRLKNVVMGEYAAKHLLQLDPFDGSCYTVIQLVLSCRLV</sequence>
<proteinExistence type="predicted"/>
<organism evidence="3 4">
    <name type="scientific">Populus deltoides</name>
    <name type="common">Eastern poplar</name>
    <name type="synonym">Eastern cottonwood</name>
    <dbReference type="NCBI Taxonomy" id="3696"/>
    <lineage>
        <taxon>Eukaryota</taxon>
        <taxon>Viridiplantae</taxon>
        <taxon>Streptophyta</taxon>
        <taxon>Embryophyta</taxon>
        <taxon>Tracheophyta</taxon>
        <taxon>Spermatophyta</taxon>
        <taxon>Magnoliopsida</taxon>
        <taxon>eudicotyledons</taxon>
        <taxon>Gunneridae</taxon>
        <taxon>Pentapetalae</taxon>
        <taxon>rosids</taxon>
        <taxon>fabids</taxon>
        <taxon>Malpighiales</taxon>
        <taxon>Salicaceae</taxon>
        <taxon>Saliceae</taxon>
        <taxon>Populus</taxon>
    </lineage>
</organism>
<dbReference type="GO" id="GO:0099402">
    <property type="term" value="P:plant organ development"/>
    <property type="evidence" value="ECO:0007669"/>
    <property type="project" value="UniProtKB-ARBA"/>
</dbReference>
<evidence type="ECO:0000256" key="1">
    <source>
        <dbReference type="ARBA" id="ARBA00022737"/>
    </source>
</evidence>
<dbReference type="InterPro" id="IPR011990">
    <property type="entry name" value="TPR-like_helical_dom_sf"/>
</dbReference>
<protein>
    <recommendedName>
        <fullName evidence="5">Pentatricopeptide repeat-containing protein</fullName>
    </recommendedName>
</protein>
<evidence type="ECO:0000313" key="3">
    <source>
        <dbReference type="EMBL" id="KAH8521903.1"/>
    </source>
</evidence>
<dbReference type="Pfam" id="PF13041">
    <property type="entry name" value="PPR_2"/>
    <property type="match status" value="1"/>
</dbReference>
<dbReference type="Gene3D" id="1.25.40.10">
    <property type="entry name" value="Tetratricopeptide repeat domain"/>
    <property type="match status" value="3"/>
</dbReference>
<keyword evidence="1" id="KW-0677">Repeat</keyword>
<keyword evidence="4" id="KW-1185">Reference proteome</keyword>
<dbReference type="PROSITE" id="PS51375">
    <property type="entry name" value="PPR"/>
    <property type="match status" value="3"/>
</dbReference>
<dbReference type="EMBL" id="JACEGQ020000001">
    <property type="protein sequence ID" value="KAH8521903.1"/>
    <property type="molecule type" value="Genomic_DNA"/>
</dbReference>
<dbReference type="Proteomes" id="UP000807159">
    <property type="component" value="Chromosome 1"/>
</dbReference>